<keyword evidence="2" id="KW-1185">Reference proteome</keyword>
<comment type="caution">
    <text evidence="1">The sequence shown here is derived from an EMBL/GenBank/DDBJ whole genome shotgun (WGS) entry which is preliminary data.</text>
</comment>
<dbReference type="Proteomes" id="UP000194360">
    <property type="component" value="Unassembled WGS sequence"/>
</dbReference>
<protein>
    <submittedName>
        <fullName evidence="1">Uncharacterized protein</fullName>
    </submittedName>
</protein>
<dbReference type="STRING" id="2074.BG845_05618"/>
<evidence type="ECO:0000313" key="2">
    <source>
        <dbReference type="Proteomes" id="UP000194360"/>
    </source>
</evidence>
<proteinExistence type="predicted"/>
<sequence length="147" mass="16293">MSGSRGPCPCMRAGFWPLTILECPIHGDTRGHELDRLRARVAELEAGREIEQTMLRNAAARISELEAAASPDDAPTTTHHVEWLTVGTDEDGDEGVETFETEVEAVTAAGRWRIRGMTNVYVERHDVATTRTVSTTTRTTAWKADER</sequence>
<accession>A0A1Y2MLE9</accession>
<gene>
    <name evidence="1" type="ORF">BG845_05618</name>
</gene>
<dbReference type="EMBL" id="MIGB01000043">
    <property type="protein sequence ID" value="OSY36103.1"/>
    <property type="molecule type" value="Genomic_DNA"/>
</dbReference>
<reference evidence="1 2" key="1">
    <citation type="submission" date="2016-09" db="EMBL/GenBank/DDBJ databases">
        <title>Pseudonocardia autotrophica DSM535, a candidate organism with high potential of specific P450 cytochromes.</title>
        <authorList>
            <person name="Grumaz C."/>
            <person name="Vainshtein Y."/>
            <person name="Kirstahler P."/>
            <person name="Sohn K."/>
        </authorList>
    </citation>
    <scope>NUCLEOTIDE SEQUENCE [LARGE SCALE GENOMIC DNA]</scope>
    <source>
        <strain evidence="1 2">DSM 535</strain>
    </source>
</reference>
<name>A0A1Y2MLE9_PSEAH</name>
<dbReference type="AlphaFoldDB" id="A0A1Y2MLE9"/>
<organism evidence="1 2">
    <name type="scientific">Pseudonocardia autotrophica</name>
    <name type="common">Amycolata autotrophica</name>
    <name type="synonym">Nocardia autotrophica</name>
    <dbReference type="NCBI Taxonomy" id="2074"/>
    <lineage>
        <taxon>Bacteria</taxon>
        <taxon>Bacillati</taxon>
        <taxon>Actinomycetota</taxon>
        <taxon>Actinomycetes</taxon>
        <taxon>Pseudonocardiales</taxon>
        <taxon>Pseudonocardiaceae</taxon>
        <taxon>Pseudonocardia</taxon>
    </lineage>
</organism>
<evidence type="ECO:0000313" key="1">
    <source>
        <dbReference type="EMBL" id="OSY36103.1"/>
    </source>
</evidence>